<reference evidence="2 3" key="1">
    <citation type="submission" date="2013-02" db="EMBL/GenBank/DDBJ databases">
        <title>The Genome Sequence of Acinetobacter sp. ANC 3994.</title>
        <authorList>
            <consortium name="The Broad Institute Genome Sequencing Platform"/>
            <consortium name="The Broad Institute Genome Sequencing Center for Infectious Disease"/>
            <person name="Cerqueira G."/>
            <person name="Feldgarden M."/>
            <person name="Courvalin P."/>
            <person name="Perichon B."/>
            <person name="Grillot-Courvalin C."/>
            <person name="Clermont D."/>
            <person name="Rocha E."/>
            <person name="Yoon E.-J."/>
            <person name="Nemec A."/>
            <person name="Walker B."/>
            <person name="Young S.K."/>
            <person name="Zeng Q."/>
            <person name="Gargeya S."/>
            <person name="Fitzgerald M."/>
            <person name="Haas B."/>
            <person name="Abouelleil A."/>
            <person name="Alvarado L."/>
            <person name="Arachchi H.M."/>
            <person name="Berlin A.M."/>
            <person name="Chapman S.B."/>
            <person name="Dewar J."/>
            <person name="Goldberg J."/>
            <person name="Griggs A."/>
            <person name="Gujja S."/>
            <person name="Hansen M."/>
            <person name="Howarth C."/>
            <person name="Imamovic A."/>
            <person name="Larimer J."/>
            <person name="McCowan C."/>
            <person name="Murphy C."/>
            <person name="Neiman D."/>
            <person name="Pearson M."/>
            <person name="Priest M."/>
            <person name="Roberts A."/>
            <person name="Saif S."/>
            <person name="Shea T."/>
            <person name="Sisk P."/>
            <person name="Sykes S."/>
            <person name="Wortman J."/>
            <person name="Nusbaum C."/>
            <person name="Birren B."/>
        </authorList>
    </citation>
    <scope>NUCLEOTIDE SEQUENCE [LARGE SCALE GENOMIC DNA]</scope>
    <source>
        <strain evidence="2 3">ANC 3994</strain>
    </source>
</reference>
<dbReference type="CDD" id="cd07756">
    <property type="entry name" value="CYTH-like_Pase_CHAD"/>
    <property type="match status" value="1"/>
</dbReference>
<dbReference type="EMBL" id="APOH01000015">
    <property type="protein sequence ID" value="ENU19331.1"/>
    <property type="molecule type" value="Genomic_DNA"/>
</dbReference>
<evidence type="ECO:0000259" key="1">
    <source>
        <dbReference type="PROSITE" id="PS51707"/>
    </source>
</evidence>
<dbReference type="PANTHER" id="PTHR39569">
    <property type="entry name" value="INORGANIC TRIPHOSPHATASE"/>
    <property type="match status" value="1"/>
</dbReference>
<accession>N8NY60</accession>
<dbReference type="SUPFAM" id="SSF55154">
    <property type="entry name" value="CYTH-like phosphatases"/>
    <property type="match status" value="1"/>
</dbReference>
<sequence length="486" mass="55799">MVEVELKFQIPEARRNALLKALDPKKSEIIQLKAKYYDTEECLLSQHGVALRQRLEGTRWIQTLKAAGKSHLHRFEHNYDLGEQEQAPELDLTIYNNDAEAQQILSNALGNSQAQLKLQFETDIQRTFRVLQFEETDIEVSLDVGEVRTETAQREVHEVEFELKAGSIQALLAFSFEWVKKYQLWLDVRSKAEVGHLLAKHQKVSPAKSAKEFTLSKKDAANKNLRLLIAQQLQHLLPNIAAIAAVVAEKEHVQQAQIALDHLNLTLSLFKDWNEVVSDKWAMQLGAFKQQFDHLQHLEHMQTTLGAFLQNPNTASNLTKDILYAKEKLSNLVRSTQNVHHYLELLMFSLEHEEKPQAHDLKWFAQNTLQNQYKQLQDSLASADIADFESLDKLSTKIHELKFSFPILTSIYDVKNLQKYSKALNDAQLAASEYQILASSAAYIQQTELEASDWFVLGWLTAKQEVYAQHLLEATEQFLVSRKFIK</sequence>
<proteinExistence type="predicted"/>
<gene>
    <name evidence="2" type="ORF">F994_02190</name>
</gene>
<name>N8NY60_9GAMM</name>
<dbReference type="PATRIC" id="fig|1217715.3.peg.2137"/>
<dbReference type="Proteomes" id="UP000013086">
    <property type="component" value="Unassembled WGS sequence"/>
</dbReference>
<dbReference type="PANTHER" id="PTHR39569:SF1">
    <property type="entry name" value="INORGANIC TRIPHOSPHATASE"/>
    <property type="match status" value="1"/>
</dbReference>
<dbReference type="PROSITE" id="PS51707">
    <property type="entry name" value="CYTH"/>
    <property type="match status" value="1"/>
</dbReference>
<dbReference type="AlphaFoldDB" id="N8NY60"/>
<dbReference type="GO" id="GO:0050355">
    <property type="term" value="F:inorganic triphosphate phosphatase activity"/>
    <property type="evidence" value="ECO:0007669"/>
    <property type="project" value="InterPro"/>
</dbReference>
<feature type="domain" description="CYTH" evidence="1">
    <location>
        <begin position="1"/>
        <end position="202"/>
    </location>
</feature>
<protein>
    <recommendedName>
        <fullName evidence="1">CYTH domain-containing protein</fullName>
    </recommendedName>
</protein>
<dbReference type="OrthoDB" id="3034217at2"/>
<dbReference type="GO" id="GO:0046872">
    <property type="term" value="F:metal ion binding"/>
    <property type="evidence" value="ECO:0007669"/>
    <property type="project" value="TreeGrafter"/>
</dbReference>
<comment type="caution">
    <text evidence="2">The sequence shown here is derived from an EMBL/GenBank/DDBJ whole genome shotgun (WGS) entry which is preliminary data.</text>
</comment>
<dbReference type="eggNOG" id="COG5607">
    <property type="taxonomic scope" value="Bacteria"/>
</dbReference>
<dbReference type="Pfam" id="PF01928">
    <property type="entry name" value="CYTH"/>
    <property type="match status" value="1"/>
</dbReference>
<dbReference type="eggNOG" id="COG3025">
    <property type="taxonomic scope" value="Bacteria"/>
</dbReference>
<dbReference type="SMART" id="SM01118">
    <property type="entry name" value="CYTH"/>
    <property type="match status" value="1"/>
</dbReference>
<dbReference type="RefSeq" id="WP_004648681.1">
    <property type="nucleotide sequence ID" value="NZ_KB849164.1"/>
</dbReference>
<dbReference type="HOGENOM" id="CLU_040400_3_1_6"/>
<dbReference type="InterPro" id="IPR023577">
    <property type="entry name" value="CYTH_domain"/>
</dbReference>
<dbReference type="InterPro" id="IPR033469">
    <property type="entry name" value="CYTH-like_dom_sf"/>
</dbReference>
<dbReference type="Gene3D" id="2.40.320.10">
    <property type="entry name" value="Hypothetical Protein Pfu-838710-001"/>
    <property type="match status" value="1"/>
</dbReference>
<organism evidence="2 3">
    <name type="scientific">Acinetobacter bohemicus ANC 3994</name>
    <dbReference type="NCBI Taxonomy" id="1217715"/>
    <lineage>
        <taxon>Bacteria</taxon>
        <taxon>Pseudomonadati</taxon>
        <taxon>Pseudomonadota</taxon>
        <taxon>Gammaproteobacteria</taxon>
        <taxon>Moraxellales</taxon>
        <taxon>Moraxellaceae</taxon>
        <taxon>Acinetobacter</taxon>
    </lineage>
</organism>
<evidence type="ECO:0000313" key="2">
    <source>
        <dbReference type="EMBL" id="ENU19331.1"/>
    </source>
</evidence>
<evidence type="ECO:0000313" key="3">
    <source>
        <dbReference type="Proteomes" id="UP000013086"/>
    </source>
</evidence>
<dbReference type="InterPro" id="IPR039013">
    <property type="entry name" value="YgiF"/>
</dbReference>